<keyword evidence="2" id="KW-0805">Transcription regulation</keyword>
<feature type="domain" description="HTH lysR-type" evidence="5">
    <location>
        <begin position="1"/>
        <end position="58"/>
    </location>
</feature>
<organism evidence="6 7">
    <name type="scientific">Pigmentiphaga litoralis</name>
    <dbReference type="NCBI Taxonomy" id="516702"/>
    <lineage>
        <taxon>Bacteria</taxon>
        <taxon>Pseudomonadati</taxon>
        <taxon>Pseudomonadota</taxon>
        <taxon>Betaproteobacteria</taxon>
        <taxon>Burkholderiales</taxon>
        <taxon>Alcaligenaceae</taxon>
        <taxon>Pigmentiphaga</taxon>
    </lineage>
</organism>
<dbReference type="AlphaFoldDB" id="A0A7Y9IY84"/>
<evidence type="ECO:0000256" key="4">
    <source>
        <dbReference type="ARBA" id="ARBA00023163"/>
    </source>
</evidence>
<evidence type="ECO:0000313" key="7">
    <source>
        <dbReference type="Proteomes" id="UP000542125"/>
    </source>
</evidence>
<dbReference type="SUPFAM" id="SSF53850">
    <property type="entry name" value="Periplasmic binding protein-like II"/>
    <property type="match status" value="1"/>
</dbReference>
<keyword evidence="3 6" id="KW-0238">DNA-binding</keyword>
<dbReference type="GO" id="GO:0003700">
    <property type="term" value="F:DNA-binding transcription factor activity"/>
    <property type="evidence" value="ECO:0007669"/>
    <property type="project" value="InterPro"/>
</dbReference>
<comment type="similarity">
    <text evidence="1">Belongs to the LysR transcriptional regulatory family.</text>
</comment>
<evidence type="ECO:0000256" key="3">
    <source>
        <dbReference type="ARBA" id="ARBA00023125"/>
    </source>
</evidence>
<evidence type="ECO:0000313" key="6">
    <source>
        <dbReference type="EMBL" id="NYE85179.1"/>
    </source>
</evidence>
<keyword evidence="7" id="KW-1185">Reference proteome</keyword>
<sequence length="310" mass="32948">MNSDDLACFARVVACGSFSRAAVELGSDQSTISRQMARLETEARTRLFHRSGRGVELTEPGRLLLAHAQRVAAALDDAQRTLQACADDGPAQIVIAAQPTIANTTFAAVGKALLRQFPRTRLRFVEGLGTHMVGWLASGEIDIAILYLPAHAGGLEVDLLLREQLCLVGPPGDPAMTGEWPLRALADVPLILPGTPHGLRLLAESLASRLGITLNVALECDASTSVTKRLVQEGCGYTLLPLAAVSDELAAGRLTAVPLADPAPQRDVALATSRNRPPVAEQWDITRIIRREVQTIVANGGWPGATLIAN</sequence>
<dbReference type="Pfam" id="PF00126">
    <property type="entry name" value="HTH_1"/>
    <property type="match status" value="1"/>
</dbReference>
<keyword evidence="4" id="KW-0804">Transcription</keyword>
<comment type="caution">
    <text evidence="6">The sequence shown here is derived from an EMBL/GenBank/DDBJ whole genome shotgun (WGS) entry which is preliminary data.</text>
</comment>
<dbReference type="Proteomes" id="UP000542125">
    <property type="component" value="Unassembled WGS sequence"/>
</dbReference>
<dbReference type="CDD" id="cd08433">
    <property type="entry name" value="PBP2_Nac"/>
    <property type="match status" value="1"/>
</dbReference>
<dbReference type="PROSITE" id="PS50931">
    <property type="entry name" value="HTH_LYSR"/>
    <property type="match status" value="1"/>
</dbReference>
<dbReference type="FunFam" id="1.10.10.10:FF:000001">
    <property type="entry name" value="LysR family transcriptional regulator"/>
    <property type="match status" value="1"/>
</dbReference>
<proteinExistence type="inferred from homology"/>
<evidence type="ECO:0000256" key="2">
    <source>
        <dbReference type="ARBA" id="ARBA00023015"/>
    </source>
</evidence>
<dbReference type="InterPro" id="IPR005119">
    <property type="entry name" value="LysR_subst-bd"/>
</dbReference>
<dbReference type="InterPro" id="IPR036388">
    <property type="entry name" value="WH-like_DNA-bd_sf"/>
</dbReference>
<dbReference type="RefSeq" id="WP_179589171.1">
    <property type="nucleotide sequence ID" value="NZ_JACBYR010000002.1"/>
</dbReference>
<dbReference type="Pfam" id="PF03466">
    <property type="entry name" value="LysR_substrate"/>
    <property type="match status" value="1"/>
</dbReference>
<dbReference type="Gene3D" id="3.40.190.10">
    <property type="entry name" value="Periplasmic binding protein-like II"/>
    <property type="match status" value="2"/>
</dbReference>
<dbReference type="Gene3D" id="1.10.10.10">
    <property type="entry name" value="Winged helix-like DNA-binding domain superfamily/Winged helix DNA-binding domain"/>
    <property type="match status" value="1"/>
</dbReference>
<dbReference type="PANTHER" id="PTHR30126:SF98">
    <property type="entry name" value="HTH-TYPE TRANSCRIPTIONAL ACTIVATOR BAUR"/>
    <property type="match status" value="1"/>
</dbReference>
<dbReference type="SUPFAM" id="SSF46785">
    <property type="entry name" value="Winged helix' DNA-binding domain"/>
    <property type="match status" value="1"/>
</dbReference>
<protein>
    <submittedName>
        <fullName evidence="6">DNA-binding transcriptional LysR family regulator</fullName>
    </submittedName>
</protein>
<evidence type="ECO:0000259" key="5">
    <source>
        <dbReference type="PROSITE" id="PS50931"/>
    </source>
</evidence>
<reference evidence="6 7" key="1">
    <citation type="submission" date="2020-07" db="EMBL/GenBank/DDBJ databases">
        <title>Genomic Encyclopedia of Type Strains, Phase IV (KMG-V): Genome sequencing to study the core and pangenomes of soil and plant-associated prokaryotes.</title>
        <authorList>
            <person name="Whitman W."/>
        </authorList>
    </citation>
    <scope>NUCLEOTIDE SEQUENCE [LARGE SCALE GENOMIC DNA]</scope>
    <source>
        <strain evidence="6 7">SAS40</strain>
    </source>
</reference>
<evidence type="ECO:0000256" key="1">
    <source>
        <dbReference type="ARBA" id="ARBA00009437"/>
    </source>
</evidence>
<dbReference type="PANTHER" id="PTHR30126">
    <property type="entry name" value="HTH-TYPE TRANSCRIPTIONAL REGULATOR"/>
    <property type="match status" value="1"/>
</dbReference>
<accession>A0A7Y9IY84</accession>
<dbReference type="InterPro" id="IPR000847">
    <property type="entry name" value="LysR_HTH_N"/>
</dbReference>
<dbReference type="InterPro" id="IPR036390">
    <property type="entry name" value="WH_DNA-bd_sf"/>
</dbReference>
<gene>
    <name evidence="6" type="ORF">FHW18_004486</name>
</gene>
<dbReference type="EMBL" id="JACBYR010000002">
    <property type="protein sequence ID" value="NYE85179.1"/>
    <property type="molecule type" value="Genomic_DNA"/>
</dbReference>
<name>A0A7Y9IY84_9BURK</name>
<dbReference type="GO" id="GO:0000976">
    <property type="term" value="F:transcription cis-regulatory region binding"/>
    <property type="evidence" value="ECO:0007669"/>
    <property type="project" value="TreeGrafter"/>
</dbReference>